<dbReference type="Pfam" id="PF00170">
    <property type="entry name" value="bZIP_1"/>
    <property type="match status" value="1"/>
</dbReference>
<evidence type="ECO:0000256" key="4">
    <source>
        <dbReference type="ARBA" id="ARBA00023163"/>
    </source>
</evidence>
<reference evidence="9" key="2">
    <citation type="submission" date="2025-09" db="UniProtKB">
        <authorList>
            <consortium name="Ensembl"/>
        </authorList>
    </citation>
    <scope>IDENTIFICATION</scope>
</reference>
<dbReference type="SUPFAM" id="SSF57959">
    <property type="entry name" value="Leucine zipper domain"/>
    <property type="match status" value="1"/>
</dbReference>
<dbReference type="InterPro" id="IPR001630">
    <property type="entry name" value="Leuzip_CREB"/>
</dbReference>
<dbReference type="GeneTree" id="ENSGT00940000156952"/>
<dbReference type="FunFam" id="1.20.5.170:FF:000003">
    <property type="entry name" value="cAMP-responsive element modulator isoform X2"/>
    <property type="match status" value="1"/>
</dbReference>
<evidence type="ECO:0000259" key="8">
    <source>
        <dbReference type="PROSITE" id="PS50217"/>
    </source>
</evidence>
<feature type="domain" description="BZIP" evidence="8">
    <location>
        <begin position="59"/>
        <end position="108"/>
    </location>
</feature>
<dbReference type="PROSITE" id="PS50217">
    <property type="entry name" value="BZIP"/>
    <property type="match status" value="1"/>
</dbReference>
<dbReference type="Ensembl" id="ENSEBUT00000026200.1">
    <property type="protein sequence ID" value="ENSEBUP00000025624.1"/>
    <property type="gene ID" value="ENSEBUG00000015790.1"/>
</dbReference>
<dbReference type="GO" id="GO:0000978">
    <property type="term" value="F:RNA polymerase II cis-regulatory region sequence-specific DNA binding"/>
    <property type="evidence" value="ECO:0007669"/>
    <property type="project" value="TreeGrafter"/>
</dbReference>
<dbReference type="PROSITE" id="PS00036">
    <property type="entry name" value="BZIP_BASIC"/>
    <property type="match status" value="1"/>
</dbReference>
<keyword evidence="6" id="KW-0175">Coiled coil</keyword>
<protein>
    <recommendedName>
        <fullName evidence="8">BZIP domain-containing protein</fullName>
    </recommendedName>
</protein>
<evidence type="ECO:0000256" key="6">
    <source>
        <dbReference type="SAM" id="Coils"/>
    </source>
</evidence>
<dbReference type="Gene3D" id="1.20.5.170">
    <property type="match status" value="1"/>
</dbReference>
<sequence>MTSDPDPQTVTIPPPATGSPQEYDLRSPQGGLPLAVGMVIHPPSGLPGPQHVWDDTTCKRELRLLKNREAAKECRRRKKEYVKCLENRVSVLENQNKQLIEELQALKEAYCSKGE</sequence>
<dbReference type="AlphaFoldDB" id="A0A8C4R613"/>
<name>A0A8C4R613_EPTBU</name>
<evidence type="ECO:0000313" key="9">
    <source>
        <dbReference type="Ensembl" id="ENSEBUP00000025624.1"/>
    </source>
</evidence>
<dbReference type="CDD" id="cd14690">
    <property type="entry name" value="bZIP_CREB1"/>
    <property type="match status" value="1"/>
</dbReference>
<feature type="coiled-coil region" evidence="6">
    <location>
        <begin position="75"/>
        <end position="109"/>
    </location>
</feature>
<evidence type="ECO:0000256" key="2">
    <source>
        <dbReference type="ARBA" id="ARBA00023015"/>
    </source>
</evidence>
<evidence type="ECO:0000256" key="5">
    <source>
        <dbReference type="ARBA" id="ARBA00023242"/>
    </source>
</evidence>
<feature type="compositionally biased region" description="Polar residues" evidence="7">
    <location>
        <begin position="1"/>
        <end position="11"/>
    </location>
</feature>
<dbReference type="InterPro" id="IPR004827">
    <property type="entry name" value="bZIP"/>
</dbReference>
<dbReference type="SMART" id="SM00338">
    <property type="entry name" value="BRLZ"/>
    <property type="match status" value="1"/>
</dbReference>
<evidence type="ECO:0000256" key="7">
    <source>
        <dbReference type="SAM" id="MobiDB-lite"/>
    </source>
</evidence>
<dbReference type="GO" id="GO:0000981">
    <property type="term" value="F:DNA-binding transcription factor activity, RNA polymerase II-specific"/>
    <property type="evidence" value="ECO:0007669"/>
    <property type="project" value="TreeGrafter"/>
</dbReference>
<evidence type="ECO:0000256" key="1">
    <source>
        <dbReference type="ARBA" id="ARBA00004123"/>
    </source>
</evidence>
<evidence type="ECO:0000256" key="3">
    <source>
        <dbReference type="ARBA" id="ARBA00023125"/>
    </source>
</evidence>
<dbReference type="InterPro" id="IPR046347">
    <property type="entry name" value="bZIP_sf"/>
</dbReference>
<keyword evidence="3" id="KW-0238">DNA-binding</keyword>
<keyword evidence="10" id="KW-1185">Reference proteome</keyword>
<dbReference type="GO" id="GO:0005667">
    <property type="term" value="C:transcription regulator complex"/>
    <property type="evidence" value="ECO:0007669"/>
    <property type="project" value="TreeGrafter"/>
</dbReference>
<keyword evidence="2" id="KW-0805">Transcription regulation</keyword>
<comment type="subcellular location">
    <subcellularLocation>
        <location evidence="1">Nucleus</location>
    </subcellularLocation>
</comment>
<dbReference type="OMA" id="LYCHKIE"/>
<accession>A0A8C4R613</accession>
<dbReference type="PRINTS" id="PR00041">
    <property type="entry name" value="LEUZIPPRCREB"/>
</dbReference>
<dbReference type="Proteomes" id="UP000694388">
    <property type="component" value="Unplaced"/>
</dbReference>
<organism evidence="9 10">
    <name type="scientific">Eptatretus burgeri</name>
    <name type="common">Inshore hagfish</name>
    <dbReference type="NCBI Taxonomy" id="7764"/>
    <lineage>
        <taxon>Eukaryota</taxon>
        <taxon>Metazoa</taxon>
        <taxon>Chordata</taxon>
        <taxon>Craniata</taxon>
        <taxon>Vertebrata</taxon>
        <taxon>Cyclostomata</taxon>
        <taxon>Myxini</taxon>
        <taxon>Myxiniformes</taxon>
        <taxon>Myxinidae</taxon>
        <taxon>Eptatretinae</taxon>
        <taxon>Eptatretus</taxon>
    </lineage>
</organism>
<feature type="region of interest" description="Disordered" evidence="7">
    <location>
        <begin position="1"/>
        <end position="30"/>
    </location>
</feature>
<dbReference type="GO" id="GO:0005634">
    <property type="term" value="C:nucleus"/>
    <property type="evidence" value="ECO:0007669"/>
    <property type="project" value="UniProtKB-SubCell"/>
</dbReference>
<evidence type="ECO:0000313" key="10">
    <source>
        <dbReference type="Proteomes" id="UP000694388"/>
    </source>
</evidence>
<keyword evidence="5" id="KW-0539">Nucleus</keyword>
<reference evidence="9" key="1">
    <citation type="submission" date="2025-08" db="UniProtKB">
        <authorList>
            <consortium name="Ensembl"/>
        </authorList>
    </citation>
    <scope>IDENTIFICATION</scope>
</reference>
<dbReference type="PANTHER" id="PTHR45879">
    <property type="entry name" value="CYCLIC AMP RESPONSE ELEMENT-BINDING PROTEIN B"/>
    <property type="match status" value="1"/>
</dbReference>
<keyword evidence="4" id="KW-0804">Transcription</keyword>
<dbReference type="PANTHER" id="PTHR45879:SF3">
    <property type="entry name" value="CYCLIC AMP RESPONSE ELEMENT-BINDING PROTEIN B"/>
    <property type="match status" value="1"/>
</dbReference>
<proteinExistence type="predicted"/>